<dbReference type="AlphaFoldDB" id="A0A0K1W1Z4"/>
<dbReference type="EMBL" id="CP012357">
    <property type="protein sequence ID" value="AKX34198.1"/>
    <property type="molecule type" value="Genomic_DNA"/>
</dbReference>
<organism evidence="2 3">
    <name type="scientific">Spiroplasma litorale</name>
    <dbReference type="NCBI Taxonomy" id="216942"/>
    <lineage>
        <taxon>Bacteria</taxon>
        <taxon>Bacillati</taxon>
        <taxon>Mycoplasmatota</taxon>
        <taxon>Mollicutes</taxon>
        <taxon>Entomoplasmatales</taxon>
        <taxon>Spiroplasmataceae</taxon>
        <taxon>Spiroplasma</taxon>
    </lineage>
</organism>
<dbReference type="InterPro" id="IPR046348">
    <property type="entry name" value="SIS_dom_sf"/>
</dbReference>
<dbReference type="GO" id="GO:0097367">
    <property type="term" value="F:carbohydrate derivative binding"/>
    <property type="evidence" value="ECO:0007669"/>
    <property type="project" value="InterPro"/>
</dbReference>
<protein>
    <submittedName>
        <fullName evidence="2">Uncharacterized protein</fullName>
    </submittedName>
</protein>
<dbReference type="SUPFAM" id="SSF53697">
    <property type="entry name" value="SIS domain"/>
    <property type="match status" value="1"/>
</dbReference>
<accession>A0A0K1W1Z4</accession>
<name>A0A0K1W1Z4_9MOLU</name>
<proteinExistence type="predicted"/>
<dbReference type="KEGG" id="sll:SLITO_v1c05600"/>
<evidence type="ECO:0000313" key="2">
    <source>
        <dbReference type="EMBL" id="AKX34198.1"/>
    </source>
</evidence>
<evidence type="ECO:0000313" key="3">
    <source>
        <dbReference type="Proteomes" id="UP000067476"/>
    </source>
</evidence>
<gene>
    <name evidence="2" type="ORF">SLITO_v1c05600</name>
</gene>
<dbReference type="STRING" id="216942.SLITO_v1c05600"/>
<feature type="transmembrane region" description="Helical" evidence="1">
    <location>
        <begin position="47"/>
        <end position="64"/>
    </location>
</feature>
<reference evidence="2 3" key="1">
    <citation type="journal article" date="2015" name="Genome Announc.">
        <title>Complete Genome Sequence of Spiroplasma litorale TN-1T (DSM 21781), a Bacterium Isolated from a Green-Eyed Horsefly (Tabanus nigrovittatus).</title>
        <authorList>
            <person name="Lo W.S."/>
            <person name="Lai Y.C."/>
            <person name="Lien Y.W."/>
            <person name="Wang T.H."/>
            <person name="Kuo C.H."/>
        </authorList>
    </citation>
    <scope>NUCLEOTIDE SEQUENCE [LARGE SCALE GENOMIC DNA]</scope>
    <source>
        <strain evidence="2 3">TN-1</strain>
    </source>
</reference>
<dbReference type="GO" id="GO:1901135">
    <property type="term" value="P:carbohydrate derivative metabolic process"/>
    <property type="evidence" value="ECO:0007669"/>
    <property type="project" value="InterPro"/>
</dbReference>
<sequence>MLEIYDDIKNRNTVLIIATSNVESPLFINSDYNFLIKNNEKILEDQTSSIISFLTIVMQILYLINYSK</sequence>
<keyword evidence="1" id="KW-0472">Membrane</keyword>
<keyword evidence="3" id="KW-1185">Reference proteome</keyword>
<dbReference type="Proteomes" id="UP000067476">
    <property type="component" value="Chromosome"/>
</dbReference>
<keyword evidence="1" id="KW-1133">Transmembrane helix</keyword>
<keyword evidence="1" id="KW-0812">Transmembrane</keyword>
<evidence type="ECO:0000256" key="1">
    <source>
        <dbReference type="SAM" id="Phobius"/>
    </source>
</evidence>
<dbReference type="PATRIC" id="fig|216942.3.peg.563"/>